<accession>A0A0F9C3U3</accession>
<evidence type="ECO:0000256" key="1">
    <source>
        <dbReference type="SAM" id="Phobius"/>
    </source>
</evidence>
<comment type="caution">
    <text evidence="2">The sequence shown here is derived from an EMBL/GenBank/DDBJ whole genome shotgun (WGS) entry which is preliminary data.</text>
</comment>
<feature type="transmembrane region" description="Helical" evidence="1">
    <location>
        <begin position="38"/>
        <end position="57"/>
    </location>
</feature>
<gene>
    <name evidence="2" type="ORF">LCGC14_2655710</name>
</gene>
<sequence>MSWLVPFQRTLAISVVACGILGAIFYHFDFVVPTKETTAIWALVSSYWAFYALTGGIK</sequence>
<protein>
    <submittedName>
        <fullName evidence="2">Uncharacterized protein</fullName>
    </submittedName>
</protein>
<keyword evidence="1" id="KW-0472">Membrane</keyword>
<reference evidence="2" key="1">
    <citation type="journal article" date="2015" name="Nature">
        <title>Complex archaea that bridge the gap between prokaryotes and eukaryotes.</title>
        <authorList>
            <person name="Spang A."/>
            <person name="Saw J.H."/>
            <person name="Jorgensen S.L."/>
            <person name="Zaremba-Niedzwiedzka K."/>
            <person name="Martijn J."/>
            <person name="Lind A.E."/>
            <person name="van Eijk R."/>
            <person name="Schleper C."/>
            <person name="Guy L."/>
            <person name="Ettema T.J."/>
        </authorList>
    </citation>
    <scope>NUCLEOTIDE SEQUENCE</scope>
</reference>
<keyword evidence="1" id="KW-1133">Transmembrane helix</keyword>
<dbReference type="AlphaFoldDB" id="A0A0F9C3U3"/>
<organism evidence="2">
    <name type="scientific">marine sediment metagenome</name>
    <dbReference type="NCBI Taxonomy" id="412755"/>
    <lineage>
        <taxon>unclassified sequences</taxon>
        <taxon>metagenomes</taxon>
        <taxon>ecological metagenomes</taxon>
    </lineage>
</organism>
<evidence type="ECO:0000313" key="2">
    <source>
        <dbReference type="EMBL" id="KKK97139.1"/>
    </source>
</evidence>
<keyword evidence="1" id="KW-0812">Transmembrane</keyword>
<dbReference type="EMBL" id="LAZR01046179">
    <property type="protein sequence ID" value="KKK97139.1"/>
    <property type="molecule type" value="Genomic_DNA"/>
</dbReference>
<feature type="transmembrane region" description="Helical" evidence="1">
    <location>
        <begin position="12"/>
        <end position="32"/>
    </location>
</feature>
<proteinExistence type="predicted"/>
<name>A0A0F9C3U3_9ZZZZ</name>